<dbReference type="STRING" id="886293.Sinac_5849"/>
<name>L0DMD0_SINAD</name>
<dbReference type="HOGENOM" id="CLU_501421_0_0_0"/>
<gene>
    <name evidence="3" type="ordered locus">Sinac_5849</name>
</gene>
<proteinExistence type="predicted"/>
<dbReference type="RefSeq" id="WP_015249066.1">
    <property type="nucleotide sequence ID" value="NC_019892.1"/>
</dbReference>
<dbReference type="Pfam" id="PF20244">
    <property type="entry name" value="DUF6599"/>
    <property type="match status" value="1"/>
</dbReference>
<protein>
    <submittedName>
        <fullName evidence="3">Uncharacterized protein</fullName>
    </submittedName>
</protein>
<feature type="transmembrane region" description="Helical" evidence="2">
    <location>
        <begin position="63"/>
        <end position="82"/>
    </location>
</feature>
<keyword evidence="2" id="KW-1133">Transmembrane helix</keyword>
<evidence type="ECO:0000313" key="3">
    <source>
        <dbReference type="EMBL" id="AGA29970.1"/>
    </source>
</evidence>
<reference evidence="3 4" key="1">
    <citation type="submission" date="2012-02" db="EMBL/GenBank/DDBJ databases">
        <title>Complete sequence of chromosome of Singulisphaera acidiphila DSM 18658.</title>
        <authorList>
            <consortium name="US DOE Joint Genome Institute (JGI-PGF)"/>
            <person name="Lucas S."/>
            <person name="Copeland A."/>
            <person name="Lapidus A."/>
            <person name="Glavina del Rio T."/>
            <person name="Dalin E."/>
            <person name="Tice H."/>
            <person name="Bruce D."/>
            <person name="Goodwin L."/>
            <person name="Pitluck S."/>
            <person name="Peters L."/>
            <person name="Ovchinnikova G."/>
            <person name="Chertkov O."/>
            <person name="Kyrpides N."/>
            <person name="Mavromatis K."/>
            <person name="Ivanova N."/>
            <person name="Brettin T."/>
            <person name="Detter J.C."/>
            <person name="Han C."/>
            <person name="Larimer F."/>
            <person name="Land M."/>
            <person name="Hauser L."/>
            <person name="Markowitz V."/>
            <person name="Cheng J.-F."/>
            <person name="Hugenholtz P."/>
            <person name="Woyke T."/>
            <person name="Wu D."/>
            <person name="Tindall B."/>
            <person name="Pomrenke H."/>
            <person name="Brambilla E."/>
            <person name="Klenk H.-P."/>
            <person name="Eisen J.A."/>
        </authorList>
    </citation>
    <scope>NUCLEOTIDE SEQUENCE [LARGE SCALE GENOMIC DNA]</scope>
    <source>
        <strain evidence="4">ATCC BAA-1392 / DSM 18658 / VKM B-2454 / MOB10</strain>
    </source>
</reference>
<evidence type="ECO:0000313" key="4">
    <source>
        <dbReference type="Proteomes" id="UP000010798"/>
    </source>
</evidence>
<dbReference type="KEGG" id="saci:Sinac_5849"/>
<dbReference type="AlphaFoldDB" id="L0DMD0"/>
<dbReference type="EMBL" id="CP003364">
    <property type="protein sequence ID" value="AGA29970.1"/>
    <property type="molecule type" value="Genomic_DNA"/>
</dbReference>
<feature type="region of interest" description="Disordered" evidence="1">
    <location>
        <begin position="382"/>
        <end position="410"/>
    </location>
</feature>
<keyword evidence="2" id="KW-0812">Transmembrane</keyword>
<evidence type="ECO:0000256" key="2">
    <source>
        <dbReference type="SAM" id="Phobius"/>
    </source>
</evidence>
<dbReference type="Proteomes" id="UP000010798">
    <property type="component" value="Chromosome"/>
</dbReference>
<feature type="transmembrane region" description="Helical" evidence="2">
    <location>
        <begin position="20"/>
        <end position="42"/>
    </location>
</feature>
<accession>L0DMD0</accession>
<sequence length="543" mass="58304">MNSTATAARLRDYFLSEPLMATAIAAALFALATTPLAFAVLGRLSWFKARRGRVMQRPEFSSIVCAMLLVMGIPAIFMALVVKSQHFDEDRYEFDPNKTWSVLEQGRGYNELKEADEAVRREAMRLAEVRKNLVESVKKLDESMLALRAVAGTSPAVAQAIPSVLQRLAKIHESIGLDGPQQLMDFTAPPVAIASIPSPAPSAPAPLTNLAPAPVAPLAGSGLTKAQVDAELAAVPEPQRPLAAMLPLSDLPADWSVGKLGDRYLESFNADNLFEKIDGRAESFLQYNVKGMAYANFHPTGDESNELQVYIFEMSDPLKALGKYGSEKSDDAKPLTIGSEGYTAAGSTLFYSGRYYTQIVSTTDDPKFSAFAVELAKRIAEKQKGDSAAPAPSGEGPSKTQSTPESLFALLPSGSGRATPKYAAQDVFGYSFLSDVFMADYEEGGVTWQGFLRPYKDAKEAQAVFDKYVEGAKRDEAEIKTIDAEGADRMIVSSNIGLVDVLFLKGNVVGGANGATNAKPAEAFARAFVKSLPKTVPAIESGP</sequence>
<dbReference type="OrthoDB" id="245717at2"/>
<organism evidence="3 4">
    <name type="scientific">Singulisphaera acidiphila (strain ATCC BAA-1392 / DSM 18658 / VKM B-2454 / MOB10)</name>
    <dbReference type="NCBI Taxonomy" id="886293"/>
    <lineage>
        <taxon>Bacteria</taxon>
        <taxon>Pseudomonadati</taxon>
        <taxon>Planctomycetota</taxon>
        <taxon>Planctomycetia</taxon>
        <taxon>Isosphaerales</taxon>
        <taxon>Isosphaeraceae</taxon>
        <taxon>Singulisphaera</taxon>
    </lineage>
</organism>
<evidence type="ECO:0000256" key="1">
    <source>
        <dbReference type="SAM" id="MobiDB-lite"/>
    </source>
</evidence>
<keyword evidence="2" id="KW-0472">Membrane</keyword>
<dbReference type="InterPro" id="IPR046534">
    <property type="entry name" value="DUF6599"/>
</dbReference>
<dbReference type="eggNOG" id="ENOG5031E52">
    <property type="taxonomic scope" value="Bacteria"/>
</dbReference>
<keyword evidence="4" id="KW-1185">Reference proteome</keyword>